<dbReference type="GO" id="GO:0004400">
    <property type="term" value="F:histidinol-phosphate transaminase activity"/>
    <property type="evidence" value="ECO:0007669"/>
    <property type="project" value="UniProtKB-UniRule"/>
</dbReference>
<gene>
    <name evidence="7 9" type="primary">hisC</name>
    <name evidence="9" type="ORF">MNV_650014</name>
</gene>
<comment type="cofactor">
    <cofactor evidence="1 7">
        <name>pyridoxal 5'-phosphate</name>
        <dbReference type="ChEBI" id="CHEBI:597326"/>
    </cofactor>
</comment>
<evidence type="ECO:0000256" key="5">
    <source>
        <dbReference type="ARBA" id="ARBA00022898"/>
    </source>
</evidence>
<keyword evidence="10" id="KW-1185">Reference proteome</keyword>
<dbReference type="InterPro" id="IPR015421">
    <property type="entry name" value="PyrdxlP-dep_Trfase_major"/>
</dbReference>
<proteinExistence type="inferred from homology"/>
<dbReference type="Pfam" id="PF00155">
    <property type="entry name" value="Aminotran_1_2"/>
    <property type="match status" value="1"/>
</dbReference>
<evidence type="ECO:0000256" key="4">
    <source>
        <dbReference type="ARBA" id="ARBA00022679"/>
    </source>
</evidence>
<dbReference type="InterPro" id="IPR004839">
    <property type="entry name" value="Aminotransferase_I/II_large"/>
</dbReference>
<dbReference type="Gene3D" id="3.40.640.10">
    <property type="entry name" value="Type I PLP-dependent aspartate aminotransferase-like (Major domain)"/>
    <property type="match status" value="1"/>
</dbReference>
<dbReference type="InterPro" id="IPR005861">
    <property type="entry name" value="HisP_aminotrans"/>
</dbReference>
<feature type="domain" description="Aminotransferase class I/classII large" evidence="8">
    <location>
        <begin position="37"/>
        <end position="358"/>
    </location>
</feature>
<dbReference type="Gene3D" id="3.90.1150.10">
    <property type="entry name" value="Aspartate Aminotransferase, domain 1"/>
    <property type="match status" value="1"/>
</dbReference>
<dbReference type="PANTHER" id="PTHR42885">
    <property type="entry name" value="HISTIDINOL-PHOSPHATE AMINOTRANSFERASE-RELATED"/>
    <property type="match status" value="1"/>
</dbReference>
<dbReference type="EMBL" id="FZMP01000213">
    <property type="protein sequence ID" value="SNQ62259.1"/>
    <property type="molecule type" value="Genomic_DNA"/>
</dbReference>
<evidence type="ECO:0000259" key="8">
    <source>
        <dbReference type="Pfam" id="PF00155"/>
    </source>
</evidence>
<comment type="catalytic activity">
    <reaction evidence="7">
        <text>L-histidinol phosphate + 2-oxoglutarate = 3-(imidazol-4-yl)-2-oxopropyl phosphate + L-glutamate</text>
        <dbReference type="Rhea" id="RHEA:23744"/>
        <dbReference type="ChEBI" id="CHEBI:16810"/>
        <dbReference type="ChEBI" id="CHEBI:29985"/>
        <dbReference type="ChEBI" id="CHEBI:57766"/>
        <dbReference type="ChEBI" id="CHEBI:57980"/>
        <dbReference type="EC" id="2.6.1.9"/>
    </reaction>
</comment>
<evidence type="ECO:0000313" key="9">
    <source>
        <dbReference type="EMBL" id="SNQ62259.1"/>
    </source>
</evidence>
<sequence>MRFEKLLRPAVKDIKEYVPGKSIEEIARKYGLDPAGIIKLGSNENPLGPSPLAVAAVREKAERVHLYPPSDAFGLRSAISVSTGYPVDNIVVSGNGMDGIFDTMMRLFMSQGAETVIPIPTFSYYEISTLANGGKPVFVERNPDFNVDAEDILNKVTDSTKIIFLCSPNNPSGNVIPEEDVRKILDSVDSLVFIDEAYADFAGKSLNGLVREYDNLIIGHTFSKVFGLAGMRLGYALVPEWVSKEYMKVMTPFSVDVLSLAAGIAALGDREHLKRSIETVEKGRVQLMKGLGSLCKVYPSEANFILIDVSPGTAKEVSESLLKKGIIVRDCTSFRGAGKSLIRISVGTEEQNRRVIEAMRQIL</sequence>
<dbReference type="Proteomes" id="UP000218615">
    <property type="component" value="Unassembled WGS sequence"/>
</dbReference>
<dbReference type="InterPro" id="IPR015422">
    <property type="entry name" value="PyrdxlP-dep_Trfase_small"/>
</dbReference>
<reference evidence="10" key="1">
    <citation type="submission" date="2017-06" db="EMBL/GenBank/DDBJ databases">
        <authorList>
            <person name="Cremers G."/>
        </authorList>
    </citation>
    <scope>NUCLEOTIDE SEQUENCE [LARGE SCALE GENOMIC DNA]</scope>
</reference>
<evidence type="ECO:0000256" key="7">
    <source>
        <dbReference type="HAMAP-Rule" id="MF_01023"/>
    </source>
</evidence>
<dbReference type="STRING" id="1392998.ANME2D_00730"/>
<dbReference type="EC" id="2.6.1.9" evidence="7"/>
<feature type="modified residue" description="N6-(pyridoxal phosphate)lysine" evidence="7">
    <location>
        <position position="224"/>
    </location>
</feature>
<evidence type="ECO:0000256" key="1">
    <source>
        <dbReference type="ARBA" id="ARBA00001933"/>
    </source>
</evidence>
<dbReference type="HAMAP" id="MF_01023">
    <property type="entry name" value="HisC_aminotrans_2"/>
    <property type="match status" value="1"/>
</dbReference>
<dbReference type="SUPFAM" id="SSF53383">
    <property type="entry name" value="PLP-dependent transferases"/>
    <property type="match status" value="1"/>
</dbReference>
<dbReference type="UniPathway" id="UPA00031">
    <property type="reaction ID" value="UER00012"/>
</dbReference>
<organism evidence="9 10">
    <name type="scientific">Candidatus Methanoperedens nitratireducens</name>
    <dbReference type="NCBI Taxonomy" id="1392998"/>
    <lineage>
        <taxon>Archaea</taxon>
        <taxon>Methanobacteriati</taxon>
        <taxon>Methanobacteriota</taxon>
        <taxon>Stenosarchaea group</taxon>
        <taxon>Methanomicrobia</taxon>
        <taxon>Methanosarcinales</taxon>
        <taxon>ANME-2 cluster</taxon>
        <taxon>Candidatus Methanoperedentaceae</taxon>
        <taxon>Candidatus Methanoperedens</taxon>
    </lineage>
</organism>
<dbReference type="NCBIfam" id="TIGR01141">
    <property type="entry name" value="hisC"/>
    <property type="match status" value="1"/>
</dbReference>
<comment type="similarity">
    <text evidence="7">Belongs to the class-II pyridoxal-phosphate-dependent aminotransferase family. Histidinol-phosphate aminotransferase subfamily.</text>
</comment>
<dbReference type="PANTHER" id="PTHR42885:SF2">
    <property type="entry name" value="HISTIDINOL-PHOSPHATE AMINOTRANSFERASE"/>
    <property type="match status" value="1"/>
</dbReference>
<dbReference type="InterPro" id="IPR015424">
    <property type="entry name" value="PyrdxlP-dep_Trfase"/>
</dbReference>
<name>A0A284VSR6_9EURY</name>
<evidence type="ECO:0000256" key="2">
    <source>
        <dbReference type="ARBA" id="ARBA00022576"/>
    </source>
</evidence>
<evidence type="ECO:0000313" key="10">
    <source>
        <dbReference type="Proteomes" id="UP000218615"/>
    </source>
</evidence>
<keyword evidence="4 7" id="KW-0808">Transferase</keyword>
<comment type="pathway">
    <text evidence="7">Amino-acid biosynthesis; L-histidine biosynthesis; L-histidine from 5-phospho-alpha-D-ribose 1-diphosphate: step 7/9.</text>
</comment>
<keyword evidence="2 7" id="KW-0032">Aminotransferase</keyword>
<keyword evidence="5 7" id="KW-0663">Pyridoxal phosphate</keyword>
<keyword evidence="3 7" id="KW-0028">Amino-acid biosynthesis</keyword>
<dbReference type="GO" id="GO:0000105">
    <property type="term" value="P:L-histidine biosynthetic process"/>
    <property type="evidence" value="ECO:0007669"/>
    <property type="project" value="UniProtKB-UniRule"/>
</dbReference>
<keyword evidence="6 7" id="KW-0368">Histidine biosynthesis</keyword>
<evidence type="ECO:0000256" key="6">
    <source>
        <dbReference type="ARBA" id="ARBA00023102"/>
    </source>
</evidence>
<protein>
    <recommendedName>
        <fullName evidence="7">Histidinol-phosphate aminotransferase</fullName>
        <ecNumber evidence="7">2.6.1.9</ecNumber>
    </recommendedName>
    <alternativeName>
        <fullName evidence="7">Imidazole acetol-phosphate transaminase</fullName>
    </alternativeName>
</protein>
<accession>A0A284VSR6</accession>
<dbReference type="GO" id="GO:0030170">
    <property type="term" value="F:pyridoxal phosphate binding"/>
    <property type="evidence" value="ECO:0007669"/>
    <property type="project" value="InterPro"/>
</dbReference>
<dbReference type="OrthoDB" id="9929at2157"/>
<dbReference type="AlphaFoldDB" id="A0A284VSR6"/>
<dbReference type="RefSeq" id="WP_096206850.1">
    <property type="nucleotide sequence ID" value="NZ_FZMP01000213.1"/>
</dbReference>
<evidence type="ECO:0000256" key="3">
    <source>
        <dbReference type="ARBA" id="ARBA00022605"/>
    </source>
</evidence>
<dbReference type="CDD" id="cd00609">
    <property type="entry name" value="AAT_like"/>
    <property type="match status" value="1"/>
</dbReference>